<dbReference type="PANTHER" id="PTHR46206">
    <property type="entry name" value="CYTOCHROME P450"/>
    <property type="match status" value="1"/>
</dbReference>
<comment type="similarity">
    <text evidence="2">Belongs to the cytochrome P450 family.</text>
</comment>
<keyword evidence="6 8" id="KW-0408">Iron</keyword>
<feature type="transmembrane region" description="Helical" evidence="9">
    <location>
        <begin position="6"/>
        <end position="24"/>
    </location>
</feature>
<evidence type="ECO:0000256" key="4">
    <source>
        <dbReference type="ARBA" id="ARBA00022723"/>
    </source>
</evidence>
<evidence type="ECO:0000256" key="9">
    <source>
        <dbReference type="SAM" id="Phobius"/>
    </source>
</evidence>
<keyword evidence="9" id="KW-0812">Transmembrane</keyword>
<dbReference type="SUPFAM" id="SSF48264">
    <property type="entry name" value="Cytochrome P450"/>
    <property type="match status" value="1"/>
</dbReference>
<dbReference type="Proteomes" id="UP000799537">
    <property type="component" value="Unassembled WGS sequence"/>
</dbReference>
<dbReference type="CDD" id="cd11041">
    <property type="entry name" value="CYP503A1-like"/>
    <property type="match status" value="1"/>
</dbReference>
<evidence type="ECO:0000256" key="8">
    <source>
        <dbReference type="PIRSR" id="PIRSR602401-1"/>
    </source>
</evidence>
<dbReference type="EMBL" id="ML993600">
    <property type="protein sequence ID" value="KAF2165557.1"/>
    <property type="molecule type" value="Genomic_DNA"/>
</dbReference>
<evidence type="ECO:0000313" key="10">
    <source>
        <dbReference type="EMBL" id="KAF2165557.1"/>
    </source>
</evidence>
<dbReference type="PANTHER" id="PTHR46206:SF1">
    <property type="entry name" value="P450, PUTATIVE (EUROFUNG)-RELATED"/>
    <property type="match status" value="1"/>
</dbReference>
<feature type="transmembrane region" description="Helical" evidence="9">
    <location>
        <begin position="217"/>
        <end position="236"/>
    </location>
</feature>
<evidence type="ECO:0000256" key="3">
    <source>
        <dbReference type="ARBA" id="ARBA00022617"/>
    </source>
</evidence>
<evidence type="ECO:0000256" key="5">
    <source>
        <dbReference type="ARBA" id="ARBA00023002"/>
    </source>
</evidence>
<proteinExistence type="inferred from homology"/>
<accession>A0A6A6CEA9</accession>
<dbReference type="RefSeq" id="XP_033666446.1">
    <property type="nucleotide sequence ID" value="XM_033813137.1"/>
</dbReference>
<dbReference type="GO" id="GO:0005506">
    <property type="term" value="F:iron ion binding"/>
    <property type="evidence" value="ECO:0007669"/>
    <property type="project" value="InterPro"/>
</dbReference>
<dbReference type="GeneID" id="54566409"/>
<keyword evidence="9" id="KW-0472">Membrane</keyword>
<evidence type="ECO:0000256" key="1">
    <source>
        <dbReference type="ARBA" id="ARBA00001971"/>
    </source>
</evidence>
<dbReference type="InterPro" id="IPR002401">
    <property type="entry name" value="Cyt_P450_E_grp-I"/>
</dbReference>
<dbReference type="PRINTS" id="PR00463">
    <property type="entry name" value="EP450I"/>
</dbReference>
<dbReference type="Gene3D" id="1.10.630.10">
    <property type="entry name" value="Cytochrome P450"/>
    <property type="match status" value="1"/>
</dbReference>
<dbReference type="Pfam" id="PF00067">
    <property type="entry name" value="p450"/>
    <property type="match status" value="1"/>
</dbReference>
<evidence type="ECO:0008006" key="12">
    <source>
        <dbReference type="Google" id="ProtNLM"/>
    </source>
</evidence>
<evidence type="ECO:0000313" key="11">
    <source>
        <dbReference type="Proteomes" id="UP000799537"/>
    </source>
</evidence>
<keyword evidence="3 8" id="KW-0349">Heme</keyword>
<keyword evidence="5" id="KW-0560">Oxidoreductase</keyword>
<dbReference type="InterPro" id="IPR001128">
    <property type="entry name" value="Cyt_P450"/>
</dbReference>
<name>A0A6A6CEA9_ZASCE</name>
<dbReference type="GO" id="GO:0004497">
    <property type="term" value="F:monooxygenase activity"/>
    <property type="evidence" value="ECO:0007669"/>
    <property type="project" value="UniProtKB-KW"/>
</dbReference>
<comment type="cofactor">
    <cofactor evidence="1 8">
        <name>heme</name>
        <dbReference type="ChEBI" id="CHEBI:30413"/>
    </cofactor>
</comment>
<dbReference type="InterPro" id="IPR036396">
    <property type="entry name" value="Cyt_P450_sf"/>
</dbReference>
<evidence type="ECO:0000256" key="7">
    <source>
        <dbReference type="ARBA" id="ARBA00023033"/>
    </source>
</evidence>
<dbReference type="GO" id="GO:0020037">
    <property type="term" value="F:heme binding"/>
    <property type="evidence" value="ECO:0007669"/>
    <property type="project" value="InterPro"/>
</dbReference>
<evidence type="ECO:0000256" key="6">
    <source>
        <dbReference type="ARBA" id="ARBA00023004"/>
    </source>
</evidence>
<keyword evidence="4 8" id="KW-0479">Metal-binding</keyword>
<keyword evidence="7" id="KW-0503">Monooxygenase</keyword>
<dbReference type="GO" id="GO:0016705">
    <property type="term" value="F:oxidoreductase activity, acting on paired donors, with incorporation or reduction of molecular oxygen"/>
    <property type="evidence" value="ECO:0007669"/>
    <property type="project" value="InterPro"/>
</dbReference>
<organism evidence="10 11">
    <name type="scientific">Zasmidium cellare ATCC 36951</name>
    <dbReference type="NCBI Taxonomy" id="1080233"/>
    <lineage>
        <taxon>Eukaryota</taxon>
        <taxon>Fungi</taxon>
        <taxon>Dikarya</taxon>
        <taxon>Ascomycota</taxon>
        <taxon>Pezizomycotina</taxon>
        <taxon>Dothideomycetes</taxon>
        <taxon>Dothideomycetidae</taxon>
        <taxon>Mycosphaerellales</taxon>
        <taxon>Mycosphaerellaceae</taxon>
        <taxon>Zasmidium</taxon>
    </lineage>
</organism>
<gene>
    <name evidence="10" type="ORF">M409DRAFT_55929</name>
</gene>
<dbReference type="AlphaFoldDB" id="A0A6A6CEA9"/>
<keyword evidence="9" id="KW-1133">Transmembrane helix</keyword>
<dbReference type="OrthoDB" id="1844152at2759"/>
<evidence type="ECO:0000256" key="2">
    <source>
        <dbReference type="ARBA" id="ARBA00010617"/>
    </source>
</evidence>
<sequence>MEKLSLWIGLATIIGLLAFIWHCITYDRDLLPKGLPWGGYRPGAWFVIPRASFSELWNSIHFLRDGYEKYGKHGKPWVTPNRNWDHEVMLPLEHTKWLIELPESVAVAYKILLFDVAFLYMFPQAKHMDKSFHKDALRKMNWDKITEDVADEIDACTKRYLGNKPGKDVSFDLNNTMQAMFSHIATRAFLGADIAKDEAYLNFTSKKFMGQLLPMSILIRTFVPFYLQIAILWPLFQLPVRFYEWKAKRSLRPVIKLRLLAAQIAKDTNNEIKNPTILQNIVRLAVDSPDPRDRRPDAITRRMLAYNLYDGIGSHTLASSAINAMADILLAGPEVYGHLRAEAIAASTSGPWTKASVNRLVLLDSALRESLRCLPLKARAVERIVVAKEGVTLPNGLFVPYGTPIGLSSDDIHHDEQFYERPESFIPDRFVNKEGQGMVQVRETFQAFGLGRQACPGRYIAAHILKMFFAHIIINYDFDELKNRPPAVWASDLYLPKSVTLTCRRRIGGDGEVGKEPPAGKKKVT</sequence>
<feature type="binding site" description="axial binding residue" evidence="8">
    <location>
        <position position="455"/>
    </location>
    <ligand>
        <name>heme</name>
        <dbReference type="ChEBI" id="CHEBI:30413"/>
    </ligand>
    <ligandPart>
        <name>Fe</name>
        <dbReference type="ChEBI" id="CHEBI:18248"/>
    </ligandPart>
</feature>
<protein>
    <recommendedName>
        <fullName evidence="12">Cytochrome P450</fullName>
    </recommendedName>
</protein>
<keyword evidence="11" id="KW-1185">Reference proteome</keyword>
<reference evidence="10" key="1">
    <citation type="journal article" date="2020" name="Stud. Mycol.">
        <title>101 Dothideomycetes genomes: a test case for predicting lifestyles and emergence of pathogens.</title>
        <authorList>
            <person name="Haridas S."/>
            <person name="Albert R."/>
            <person name="Binder M."/>
            <person name="Bloem J."/>
            <person name="Labutti K."/>
            <person name="Salamov A."/>
            <person name="Andreopoulos B."/>
            <person name="Baker S."/>
            <person name="Barry K."/>
            <person name="Bills G."/>
            <person name="Bluhm B."/>
            <person name="Cannon C."/>
            <person name="Castanera R."/>
            <person name="Culley D."/>
            <person name="Daum C."/>
            <person name="Ezra D."/>
            <person name="Gonzalez J."/>
            <person name="Henrissat B."/>
            <person name="Kuo A."/>
            <person name="Liang C."/>
            <person name="Lipzen A."/>
            <person name="Lutzoni F."/>
            <person name="Magnuson J."/>
            <person name="Mondo S."/>
            <person name="Nolan M."/>
            <person name="Ohm R."/>
            <person name="Pangilinan J."/>
            <person name="Park H.-J."/>
            <person name="Ramirez L."/>
            <person name="Alfaro M."/>
            <person name="Sun H."/>
            <person name="Tritt A."/>
            <person name="Yoshinaga Y."/>
            <person name="Zwiers L.-H."/>
            <person name="Turgeon B."/>
            <person name="Goodwin S."/>
            <person name="Spatafora J."/>
            <person name="Crous P."/>
            <person name="Grigoriev I."/>
        </authorList>
    </citation>
    <scope>NUCLEOTIDE SEQUENCE</scope>
    <source>
        <strain evidence="10">ATCC 36951</strain>
    </source>
</reference>